<protein>
    <submittedName>
        <fullName evidence="4">Transglycosylase SLT domain-containing protein</fullName>
    </submittedName>
</protein>
<dbReference type="Pfam" id="PF01464">
    <property type="entry name" value="SLT"/>
    <property type="match status" value="1"/>
</dbReference>
<keyword evidence="1" id="KW-0175">Coiled coil</keyword>
<dbReference type="InterPro" id="IPR023346">
    <property type="entry name" value="Lysozyme-like_dom_sf"/>
</dbReference>
<dbReference type="RefSeq" id="WP_051965764.1">
    <property type="nucleotide sequence ID" value="NZ_CP045798.1"/>
</dbReference>
<reference evidence="4 5" key="1">
    <citation type="journal article" date="2019" name="Front. Microbiol.">
        <title>Thermoanaerosceptrum fracticalcis gen. nov. sp. nov., a Novel Fumarate-Fermenting Microorganism From a Deep Fractured Carbonate Aquifer of the US Great Basin.</title>
        <authorList>
            <person name="Hamilton-Brehm S.D."/>
            <person name="Stewart L.E."/>
            <person name="Zavarin M."/>
            <person name="Caldwell M."/>
            <person name="Lawson P.A."/>
            <person name="Onstott T.C."/>
            <person name="Grzymski J."/>
            <person name="Neveux I."/>
            <person name="Lollar B.S."/>
            <person name="Russell C.E."/>
            <person name="Moser D.P."/>
        </authorList>
    </citation>
    <scope>NUCLEOTIDE SEQUENCE [LARGE SCALE GENOMIC DNA]</scope>
    <source>
        <strain evidence="4 5">DRI-13</strain>
    </source>
</reference>
<feature type="coiled-coil region" evidence="1">
    <location>
        <begin position="33"/>
        <end position="60"/>
    </location>
</feature>
<dbReference type="Gene3D" id="1.10.530.10">
    <property type="match status" value="1"/>
</dbReference>
<accession>A0A7G6E248</accession>
<feature type="domain" description="Transglycosylase SLT" evidence="3">
    <location>
        <begin position="76"/>
        <end position="183"/>
    </location>
</feature>
<keyword evidence="2" id="KW-0812">Transmembrane</keyword>
<proteinExistence type="predicted"/>
<dbReference type="OrthoDB" id="9815002at2"/>
<dbReference type="PANTHER" id="PTHR37423:SF2">
    <property type="entry name" value="MEMBRANE-BOUND LYTIC MUREIN TRANSGLYCOSYLASE C"/>
    <property type="match status" value="1"/>
</dbReference>
<evidence type="ECO:0000256" key="2">
    <source>
        <dbReference type="SAM" id="Phobius"/>
    </source>
</evidence>
<dbReference type="CDD" id="cd16896">
    <property type="entry name" value="LT_Slt70-like"/>
    <property type="match status" value="1"/>
</dbReference>
<keyword evidence="2" id="KW-1133">Transmembrane helix</keyword>
<sequence length="201" mass="23169">MNFGPIKLPRLVFFYAAIVLTAVLCICMFYLQKEALEDELLKWQEEAQRLKNELERIKRYTEIYQTSPEIIALVLRESEKYKINPTMMLELIKLESKFTANAISPHGAIGLCQIRPETAEELSRELGLPPEKELLFNAEYNIKLGTYFLSKLLDIYDKDYHKALTAYNRGPAGLLAYMKKRGTAVSTYSRRISEGLALNTY</sequence>
<dbReference type="EMBL" id="CP045798">
    <property type="protein sequence ID" value="QNB46152.1"/>
    <property type="molecule type" value="Genomic_DNA"/>
</dbReference>
<dbReference type="Proteomes" id="UP000515847">
    <property type="component" value="Chromosome"/>
</dbReference>
<dbReference type="InterPro" id="IPR008258">
    <property type="entry name" value="Transglycosylase_SLT_dom_1"/>
</dbReference>
<dbReference type="AlphaFoldDB" id="A0A7G6E248"/>
<dbReference type="PANTHER" id="PTHR37423">
    <property type="entry name" value="SOLUBLE LYTIC MUREIN TRANSGLYCOSYLASE-RELATED"/>
    <property type="match status" value="1"/>
</dbReference>
<keyword evidence="5" id="KW-1185">Reference proteome</keyword>
<name>A0A7G6E248_THEFR</name>
<evidence type="ECO:0000259" key="3">
    <source>
        <dbReference type="Pfam" id="PF01464"/>
    </source>
</evidence>
<organism evidence="4 5">
    <name type="scientific">Thermanaerosceptrum fracticalcis</name>
    <dbReference type="NCBI Taxonomy" id="1712410"/>
    <lineage>
        <taxon>Bacteria</taxon>
        <taxon>Bacillati</taxon>
        <taxon>Bacillota</taxon>
        <taxon>Clostridia</taxon>
        <taxon>Eubacteriales</taxon>
        <taxon>Peptococcaceae</taxon>
        <taxon>Thermanaerosceptrum</taxon>
    </lineage>
</organism>
<gene>
    <name evidence="4" type="ORF">BR63_07400</name>
</gene>
<feature type="transmembrane region" description="Helical" evidence="2">
    <location>
        <begin position="12"/>
        <end position="31"/>
    </location>
</feature>
<dbReference type="SUPFAM" id="SSF53955">
    <property type="entry name" value="Lysozyme-like"/>
    <property type="match status" value="1"/>
</dbReference>
<evidence type="ECO:0000313" key="4">
    <source>
        <dbReference type="EMBL" id="QNB46152.1"/>
    </source>
</evidence>
<keyword evidence="2" id="KW-0472">Membrane</keyword>
<evidence type="ECO:0000313" key="5">
    <source>
        <dbReference type="Proteomes" id="UP000515847"/>
    </source>
</evidence>
<dbReference type="KEGG" id="tfr:BR63_07400"/>
<evidence type="ECO:0000256" key="1">
    <source>
        <dbReference type="SAM" id="Coils"/>
    </source>
</evidence>